<organism evidence="3 4">
    <name type="scientific">Lwoffella lincolnii</name>
    <dbReference type="NCBI Taxonomy" id="90241"/>
    <lineage>
        <taxon>Bacteria</taxon>
        <taxon>Pseudomonadati</taxon>
        <taxon>Pseudomonadota</taxon>
        <taxon>Gammaproteobacteria</taxon>
        <taxon>Moraxellales</taxon>
        <taxon>Moraxellaceae</taxon>
        <taxon>Lwoffella</taxon>
    </lineage>
</organism>
<dbReference type="PANTHER" id="PTHR33279">
    <property type="entry name" value="SULFUR CARRIER PROTEIN YEDF-RELATED"/>
    <property type="match status" value="1"/>
</dbReference>
<dbReference type="PANTHER" id="PTHR33279:SF2">
    <property type="entry name" value="SULFUR CARRIER PROTEIN TUSA"/>
    <property type="match status" value="1"/>
</dbReference>
<dbReference type="Proteomes" id="UP000191094">
    <property type="component" value="Unassembled WGS sequence"/>
</dbReference>
<name>A0A1T0CJP2_9GAMM</name>
<evidence type="ECO:0000259" key="2">
    <source>
        <dbReference type="PROSITE" id="PS01148"/>
    </source>
</evidence>
<dbReference type="AlphaFoldDB" id="A0A1T0CJP2"/>
<dbReference type="Gene3D" id="3.30.110.40">
    <property type="entry name" value="TusA-like domain"/>
    <property type="match status" value="1"/>
</dbReference>
<evidence type="ECO:0000313" key="4">
    <source>
        <dbReference type="Proteomes" id="UP000191094"/>
    </source>
</evidence>
<dbReference type="OrthoDB" id="9797352at2"/>
<dbReference type="GO" id="GO:0016740">
    <property type="term" value="F:transferase activity"/>
    <property type="evidence" value="ECO:0007669"/>
    <property type="project" value="UniProtKB-KW"/>
</dbReference>
<feature type="domain" description="UPF0033" evidence="2">
    <location>
        <begin position="17"/>
        <end position="41"/>
    </location>
</feature>
<dbReference type="RefSeq" id="WP_078306436.1">
    <property type="nucleotide sequence ID" value="NZ_CP147511.1"/>
</dbReference>
<reference evidence="3 4" key="1">
    <citation type="submission" date="2017-02" db="EMBL/GenBank/DDBJ databases">
        <title>Draft genome sequence of Moraxella lincolnii CCUG 9405T type strain.</title>
        <authorList>
            <person name="Salva-Serra F."/>
            <person name="Engstrom-Jakobsson H."/>
            <person name="Thorell K."/>
            <person name="Jaen-Luchoro D."/>
            <person name="Gonzales-Siles L."/>
            <person name="Karlsson R."/>
            <person name="Yazdan S."/>
            <person name="Boulund F."/>
            <person name="Johnning A."/>
            <person name="Engstrand L."/>
            <person name="Kristiansson E."/>
            <person name="Moore E."/>
        </authorList>
    </citation>
    <scope>NUCLEOTIDE SEQUENCE [LARGE SCALE GENOMIC DNA]</scope>
    <source>
        <strain evidence="3 4">CCUG 9405</strain>
    </source>
</reference>
<dbReference type="STRING" id="90241.B0682_01475"/>
<dbReference type="InterPro" id="IPR036868">
    <property type="entry name" value="TusA-like_sf"/>
</dbReference>
<evidence type="ECO:0000256" key="1">
    <source>
        <dbReference type="ARBA" id="ARBA00008984"/>
    </source>
</evidence>
<dbReference type="InterPro" id="IPR001455">
    <property type="entry name" value="TusA-like"/>
</dbReference>
<proteinExistence type="inferred from homology"/>
<dbReference type="PROSITE" id="PS01148">
    <property type="entry name" value="UPF0033"/>
    <property type="match status" value="1"/>
</dbReference>
<keyword evidence="3" id="KW-0808">Transferase</keyword>
<evidence type="ECO:0000313" key="3">
    <source>
        <dbReference type="EMBL" id="OOS22582.1"/>
    </source>
</evidence>
<dbReference type="EMBL" id="MUYT01000002">
    <property type="protein sequence ID" value="OOS22582.1"/>
    <property type="molecule type" value="Genomic_DNA"/>
</dbReference>
<keyword evidence="4" id="KW-1185">Reference proteome</keyword>
<dbReference type="NCBIfam" id="NF001423">
    <property type="entry name" value="PRK00299.1"/>
    <property type="match status" value="1"/>
</dbReference>
<dbReference type="SUPFAM" id="SSF64307">
    <property type="entry name" value="SirA-like"/>
    <property type="match status" value="1"/>
</dbReference>
<gene>
    <name evidence="3" type="ORF">B0682_01475</name>
</gene>
<accession>A0A1T0CJP2</accession>
<comment type="caution">
    <text evidence="3">The sequence shown here is derived from an EMBL/GenBank/DDBJ whole genome shotgun (WGS) entry which is preliminary data.</text>
</comment>
<comment type="similarity">
    <text evidence="1">Belongs to the sulfur carrier protein TusA family.</text>
</comment>
<protein>
    <submittedName>
        <fullName evidence="3">Sulfurtransferase TusA</fullName>
    </submittedName>
</protein>
<dbReference type="Pfam" id="PF01206">
    <property type="entry name" value="TusA"/>
    <property type="match status" value="1"/>
</dbReference>
<sequence length="93" mass="10590">MQSHQTSQTDQQAEYCLDTQGLNCPEPVMLLHRAIRKANVGERIEVLATDPATTRDIPNFCRHLGHGLLLEQHFDDDATPKYRYVIQKRADAS</sequence>